<dbReference type="HAMAP" id="MF_01961">
    <property type="entry name" value="Catal_peroxid"/>
    <property type="match status" value="1"/>
</dbReference>
<dbReference type="InterPro" id="IPR010255">
    <property type="entry name" value="Haem_peroxidase_sf"/>
</dbReference>
<dbReference type="PRINTS" id="PR00460">
    <property type="entry name" value="BPEROXIDASE"/>
</dbReference>
<dbReference type="GO" id="GO:0070301">
    <property type="term" value="P:cellular response to hydrogen peroxide"/>
    <property type="evidence" value="ECO:0007669"/>
    <property type="project" value="TreeGrafter"/>
</dbReference>
<protein>
    <recommendedName>
        <fullName evidence="10 11">Catalase-peroxidase</fullName>
        <shortName evidence="10">CP</shortName>
        <ecNumber evidence="10 11">1.11.1.21</ecNumber>
    </recommendedName>
    <alternativeName>
        <fullName evidence="10">Peroxidase/catalase</fullName>
    </alternativeName>
</protein>
<dbReference type="Gene3D" id="1.10.420.10">
    <property type="entry name" value="Peroxidase, domain 2"/>
    <property type="match status" value="2"/>
</dbReference>
<comment type="similarity">
    <text evidence="9 10 11">Belongs to the peroxidase family. Peroxidase/catalase subfamily.</text>
</comment>
<comment type="caution">
    <text evidence="14">The sequence shown here is derived from an EMBL/GenBank/DDBJ whole genome shotgun (WGS) entry which is preliminary data.</text>
</comment>
<dbReference type="PROSITE" id="PS00435">
    <property type="entry name" value="PEROXIDASE_1"/>
    <property type="match status" value="1"/>
</dbReference>
<comment type="catalytic activity">
    <reaction evidence="8 10 11">
        <text>H2O2 + AH2 = A + 2 H2O</text>
        <dbReference type="Rhea" id="RHEA:30275"/>
        <dbReference type="ChEBI" id="CHEBI:13193"/>
        <dbReference type="ChEBI" id="CHEBI:15377"/>
        <dbReference type="ChEBI" id="CHEBI:16240"/>
        <dbReference type="ChEBI" id="CHEBI:17499"/>
        <dbReference type="EC" id="1.11.1.21"/>
    </reaction>
</comment>
<keyword evidence="3 10" id="KW-0479">Metal-binding</keyword>
<keyword evidence="5 10" id="KW-0408">Iron</keyword>
<keyword evidence="2 10" id="KW-0349">Heme</keyword>
<sequence>MSHESGCPFSGKRDPIQSERVGGAIGTRPTNADWWPDALPVHLLHSQSGRANPLGADFDYQSAFAALDLEAVKADIFELLTTSHDFWPADYGNYGPQMIRMAWHSAGTYRVADGRGGSGEGLQRFAPVNSWIDNGNIDKSRRLLQPIKQKYGASISWADLIILTGNCALELMGFKTFGFGGGRIDAWEPDDTAYWGPEFEMETQDKRWTGEPGTDSYDLENPLAASQASLIYVNPEGPFGNMDPMSSAQEIRITFGRMAMNDEETVALIAGGHAFGKSHGASPKSHVGPAPDGAPIEAQGLGWMNTNGSGNGALTTTNGIEGAWTSNPIRWDHEYLQNLFRFEWEQTVSPAGGRAWKPKDGQGADMVPDAHVEGLRHPPMMMTTDIALITDPAYREICERFVKHPERLDDAFARAWYKLTHRDMGPKNRLLGEAVPEEELIWQDPIPPVDHELVNASDIAGLKAKILACGQPLSALLGAAWASASTFRKSDYRGGANGAHLRLEPMKNWTVNNPEQLSGVLSALEEIQQDFNAAQSGDTRISMADLIVLAGCAVVERAAKGAGVDIEVPFTPGRMDALPEQTDAQNINYLEPFADGFRNYKKGRYSVKSERMLIDKAQLLDLSAPEMTALVGGLRVLGANHDGSSHGVFTDRPGVLSNDFFVNLLDIDTIWKAVDEDEEVFEGRDRGTGEVKWTATRVDLAFGSNAQLRALAETYSSSDGHERLVQAFVKAWDKVMMLDRFELKHPLYQDS</sequence>
<evidence type="ECO:0000256" key="12">
    <source>
        <dbReference type="SAM" id="MobiDB-lite"/>
    </source>
</evidence>
<evidence type="ECO:0000313" key="15">
    <source>
        <dbReference type="Proteomes" id="UP000305451"/>
    </source>
</evidence>
<dbReference type="GO" id="GO:0020037">
    <property type="term" value="F:heme binding"/>
    <property type="evidence" value="ECO:0007669"/>
    <property type="project" value="InterPro"/>
</dbReference>
<evidence type="ECO:0000256" key="6">
    <source>
        <dbReference type="ARBA" id="ARBA00023324"/>
    </source>
</evidence>
<dbReference type="PROSITE" id="PS00436">
    <property type="entry name" value="PEROXIDASE_2"/>
    <property type="match status" value="1"/>
</dbReference>
<keyword evidence="15" id="KW-1185">Reference proteome</keyword>
<comment type="caution">
    <text evidence="10">Lacks conserved residue(s) required for the propagation of feature annotation.</text>
</comment>
<dbReference type="InterPro" id="IPR019794">
    <property type="entry name" value="Peroxidases_AS"/>
</dbReference>
<evidence type="ECO:0000256" key="11">
    <source>
        <dbReference type="RuleBase" id="RU003451"/>
    </source>
</evidence>
<dbReference type="EC" id="1.11.1.21" evidence="10 11"/>
<dbReference type="PANTHER" id="PTHR30555">
    <property type="entry name" value="HYDROPEROXIDASE I, BIFUNCTIONAL CATALASE-PEROXIDASE"/>
    <property type="match status" value="1"/>
</dbReference>
<evidence type="ECO:0000313" key="14">
    <source>
        <dbReference type="EMBL" id="TGY92946.1"/>
    </source>
</evidence>
<dbReference type="OrthoDB" id="9759743at2"/>
<dbReference type="FunFam" id="1.10.420.10:FF:000004">
    <property type="entry name" value="Catalase-peroxidase"/>
    <property type="match status" value="1"/>
</dbReference>
<name>A0A4S2HAN6_9PROT</name>
<keyword evidence="4 10" id="KW-0560">Oxidoreductase</keyword>
<evidence type="ECO:0000256" key="4">
    <source>
        <dbReference type="ARBA" id="ARBA00023002"/>
    </source>
</evidence>
<evidence type="ECO:0000256" key="9">
    <source>
        <dbReference type="ARBA" id="ARBA00060838"/>
    </source>
</evidence>
<accession>A0A4S2HAN6</accession>
<organism evidence="14 15">
    <name type="scientific">Marinicauda pacifica</name>
    <dbReference type="NCBI Taxonomy" id="1133559"/>
    <lineage>
        <taxon>Bacteria</taxon>
        <taxon>Pseudomonadati</taxon>
        <taxon>Pseudomonadota</taxon>
        <taxon>Alphaproteobacteria</taxon>
        <taxon>Maricaulales</taxon>
        <taxon>Maricaulaceae</taxon>
        <taxon>Marinicauda</taxon>
    </lineage>
</organism>
<dbReference type="InterPro" id="IPR019793">
    <property type="entry name" value="Peroxidases_heam-ligand_BS"/>
</dbReference>
<dbReference type="Gene3D" id="1.10.520.10">
    <property type="match status" value="2"/>
</dbReference>
<comment type="catalytic activity">
    <reaction evidence="7 10 11">
        <text>2 H2O2 = O2 + 2 H2O</text>
        <dbReference type="Rhea" id="RHEA:20309"/>
        <dbReference type="ChEBI" id="CHEBI:15377"/>
        <dbReference type="ChEBI" id="CHEBI:15379"/>
        <dbReference type="ChEBI" id="CHEBI:16240"/>
        <dbReference type="EC" id="1.11.1.21"/>
    </reaction>
</comment>
<reference evidence="14 15" key="1">
    <citation type="journal article" date="2013" name="Int. J. Syst. Evol. Microbiol.">
        <title>Marinicauda pacifica gen. nov., sp. nov., a prosthecate alphaproteobacterium of the family Hyphomonadaceae isolated from deep seawater.</title>
        <authorList>
            <person name="Zhang X.Y."/>
            <person name="Li G.W."/>
            <person name="Wang C.S."/>
            <person name="Zhang Y.J."/>
            <person name="Xu X.W."/>
            <person name="Li H."/>
            <person name="Liu A."/>
            <person name="Liu C."/>
            <person name="Xie B.B."/>
            <person name="Qin Q.L."/>
            <person name="Xu Z."/>
            <person name="Chen X.L."/>
            <person name="Zhou B.C."/>
            <person name="Zhang Y.Z."/>
        </authorList>
    </citation>
    <scope>NUCLEOTIDE SEQUENCE [LARGE SCALE GENOMIC DNA]</scope>
    <source>
        <strain evidence="14 15">P-1 km-3</strain>
    </source>
</reference>
<dbReference type="SUPFAM" id="SSF48113">
    <property type="entry name" value="Heme-dependent peroxidases"/>
    <property type="match status" value="2"/>
</dbReference>
<gene>
    <name evidence="10 14" type="primary">katG</name>
    <name evidence="14" type="ORF">E5162_07715</name>
</gene>
<dbReference type="GO" id="GO:0046872">
    <property type="term" value="F:metal ion binding"/>
    <property type="evidence" value="ECO:0007669"/>
    <property type="project" value="UniProtKB-KW"/>
</dbReference>
<dbReference type="NCBIfam" id="NF011635">
    <property type="entry name" value="PRK15061.1"/>
    <property type="match status" value="1"/>
</dbReference>
<evidence type="ECO:0000256" key="2">
    <source>
        <dbReference type="ARBA" id="ARBA00022617"/>
    </source>
</evidence>
<dbReference type="CDD" id="cd08200">
    <property type="entry name" value="catalase_peroxidase_2"/>
    <property type="match status" value="1"/>
</dbReference>
<dbReference type="RefSeq" id="WP_135944572.1">
    <property type="nucleotide sequence ID" value="NZ_BMEI01000002.1"/>
</dbReference>
<dbReference type="EMBL" id="SRXV01000002">
    <property type="protein sequence ID" value="TGY92946.1"/>
    <property type="molecule type" value="Genomic_DNA"/>
</dbReference>
<comment type="PTM">
    <text evidence="10">Formation of the three residue Trp-Tyr-Met cross-link is important for the catalase, but not the peroxidase activity of the enzyme.</text>
</comment>
<dbReference type="GO" id="GO:0005829">
    <property type="term" value="C:cytosol"/>
    <property type="evidence" value="ECO:0007669"/>
    <property type="project" value="TreeGrafter"/>
</dbReference>
<feature type="binding site" description="axial binding residue" evidence="10">
    <location>
        <position position="273"/>
    </location>
    <ligand>
        <name>heme b</name>
        <dbReference type="ChEBI" id="CHEBI:60344"/>
    </ligand>
    <ligandPart>
        <name>Fe</name>
        <dbReference type="ChEBI" id="CHEBI:18248"/>
    </ligandPart>
</feature>
<dbReference type="Proteomes" id="UP000305451">
    <property type="component" value="Unassembled WGS sequence"/>
</dbReference>
<comment type="function">
    <text evidence="10">Bifunctional enzyme with both catalase and broad-spectrum peroxidase activity.</text>
</comment>
<evidence type="ECO:0000256" key="7">
    <source>
        <dbReference type="ARBA" id="ARBA00049145"/>
    </source>
</evidence>
<dbReference type="InterPro" id="IPR000763">
    <property type="entry name" value="Catalase_peroxidase"/>
</dbReference>
<feature type="site" description="Transition state stabilizer" evidence="10">
    <location>
        <position position="100"/>
    </location>
</feature>
<proteinExistence type="inferred from homology"/>
<feature type="active site" description="Proton acceptor" evidence="10">
    <location>
        <position position="104"/>
    </location>
</feature>
<evidence type="ECO:0000256" key="8">
    <source>
        <dbReference type="ARBA" id="ARBA00051651"/>
    </source>
</evidence>
<evidence type="ECO:0000256" key="1">
    <source>
        <dbReference type="ARBA" id="ARBA00022559"/>
    </source>
</evidence>
<dbReference type="NCBIfam" id="TIGR00198">
    <property type="entry name" value="cat_per_HPI"/>
    <property type="match status" value="1"/>
</dbReference>
<feature type="region of interest" description="Disordered" evidence="12">
    <location>
        <begin position="1"/>
        <end position="22"/>
    </location>
</feature>
<comment type="subunit">
    <text evidence="10">Homodimer or homotetramer.</text>
</comment>
<dbReference type="GO" id="GO:0004096">
    <property type="term" value="F:catalase activity"/>
    <property type="evidence" value="ECO:0007669"/>
    <property type="project" value="UniProtKB-UniRule"/>
</dbReference>
<keyword evidence="1 10" id="KW-0575">Peroxidase</keyword>
<evidence type="ECO:0000256" key="10">
    <source>
        <dbReference type="HAMAP-Rule" id="MF_01961"/>
    </source>
</evidence>
<dbReference type="PRINTS" id="PR00458">
    <property type="entry name" value="PEROXIDASE"/>
</dbReference>
<feature type="domain" description="Plant heme peroxidase family profile" evidence="13">
    <location>
        <begin position="137"/>
        <end position="433"/>
    </location>
</feature>
<comment type="cofactor">
    <cofactor evidence="10">
        <name>heme b</name>
        <dbReference type="ChEBI" id="CHEBI:60344"/>
    </cofactor>
    <text evidence="10">Binds 1 heme b (iron(II)-protoporphyrin IX) group per dimer.</text>
</comment>
<evidence type="ECO:0000259" key="13">
    <source>
        <dbReference type="PROSITE" id="PS50873"/>
    </source>
</evidence>
<evidence type="ECO:0000256" key="5">
    <source>
        <dbReference type="ARBA" id="ARBA00023004"/>
    </source>
</evidence>
<dbReference type="Pfam" id="PF00141">
    <property type="entry name" value="peroxidase"/>
    <property type="match status" value="2"/>
</dbReference>
<dbReference type="InterPro" id="IPR002016">
    <property type="entry name" value="Haem_peroxidase"/>
</dbReference>
<feature type="cross-link" description="Tryptophyl-tyrosyl-methioninium (Tyr-Met) (with Trp-103)" evidence="10">
    <location>
        <begin position="232"/>
        <end position="258"/>
    </location>
</feature>
<keyword evidence="6 10" id="KW-0376">Hydrogen peroxide</keyword>
<dbReference type="PROSITE" id="PS50873">
    <property type="entry name" value="PEROXIDASE_4"/>
    <property type="match status" value="1"/>
</dbReference>
<dbReference type="PANTHER" id="PTHR30555:SF0">
    <property type="entry name" value="CATALASE-PEROXIDASE"/>
    <property type="match status" value="1"/>
</dbReference>
<evidence type="ECO:0000256" key="3">
    <source>
        <dbReference type="ARBA" id="ARBA00022723"/>
    </source>
</evidence>
<dbReference type="AlphaFoldDB" id="A0A4S2HAN6"/>
<dbReference type="GO" id="GO:0042744">
    <property type="term" value="P:hydrogen peroxide catabolic process"/>
    <property type="evidence" value="ECO:0007669"/>
    <property type="project" value="UniProtKB-KW"/>
</dbReference>